<protein>
    <submittedName>
        <fullName evidence="2">Helix-turn-helix domain-containing protein</fullName>
    </submittedName>
</protein>
<name>A0A7W3GV55_ENTAS</name>
<organism evidence="2 3">
    <name type="scientific">Enterobacter asburiae</name>
    <dbReference type="NCBI Taxonomy" id="61645"/>
    <lineage>
        <taxon>Bacteria</taxon>
        <taxon>Pseudomonadati</taxon>
        <taxon>Pseudomonadota</taxon>
        <taxon>Gammaproteobacteria</taxon>
        <taxon>Enterobacterales</taxon>
        <taxon>Enterobacteriaceae</taxon>
        <taxon>Enterobacter</taxon>
        <taxon>Enterobacter cloacae complex</taxon>
    </lineage>
</organism>
<evidence type="ECO:0000313" key="3">
    <source>
        <dbReference type="Proteomes" id="UP000533461"/>
    </source>
</evidence>
<dbReference type="RefSeq" id="WP_182383472.1">
    <property type="nucleotide sequence ID" value="NZ_JABXQT010000001.1"/>
</dbReference>
<dbReference type="EMBL" id="JABXRP010000001">
    <property type="protein sequence ID" value="MBA8077993.1"/>
    <property type="molecule type" value="Genomic_DNA"/>
</dbReference>
<accession>A0A7W3GV55</accession>
<evidence type="ECO:0000313" key="2">
    <source>
        <dbReference type="EMBL" id="MBA8077993.1"/>
    </source>
</evidence>
<dbReference type="Pfam" id="PF15977">
    <property type="entry name" value="HTH_46"/>
    <property type="match status" value="1"/>
</dbReference>
<gene>
    <name evidence="2" type="ORF">HV056_15805</name>
</gene>
<reference evidence="2 3" key="1">
    <citation type="submission" date="2020-06" db="EMBL/GenBank/DDBJ databases">
        <title>REHAB project genomes.</title>
        <authorList>
            <person name="Shaw L.P."/>
        </authorList>
    </citation>
    <scope>NUCLEOTIDE SEQUENCE [LARGE SCALE GENOMIC DNA]</scope>
    <source>
        <strain evidence="2 3">RHBSTW-00074</strain>
    </source>
</reference>
<dbReference type="Proteomes" id="UP000533461">
    <property type="component" value="Unassembled WGS sequence"/>
</dbReference>
<sequence>MKPETHFNALIEAASDTRRIQSGKPRQLISLEKKTEPVTFILHEGVVAIYRSSDRLLIKYIKAPMITGMNELIDTNADIFIKAYRNVSYEILPTKEMLDVISTKGLWKEAAYCYMYAVRQLLVAHYSSVGLSTYELIRLNLIALMNEDEALSAHVNVSDYILEKTRLSRSRVMKILGDLRIGGYIEINRGILIKINKLPEKY</sequence>
<comment type="caution">
    <text evidence="2">The sequence shown here is derived from an EMBL/GenBank/DDBJ whole genome shotgun (WGS) entry which is preliminary data.</text>
</comment>
<dbReference type="InterPro" id="IPR041687">
    <property type="entry name" value="HTH_46"/>
</dbReference>
<feature type="domain" description="IprA winged helix-turn-helix" evidence="1">
    <location>
        <begin position="133"/>
        <end position="199"/>
    </location>
</feature>
<evidence type="ECO:0000259" key="1">
    <source>
        <dbReference type="Pfam" id="PF15977"/>
    </source>
</evidence>
<proteinExistence type="predicted"/>
<dbReference type="AlphaFoldDB" id="A0A7W3GV55"/>